<dbReference type="EMBL" id="CP013020">
    <property type="protein sequence ID" value="ALK82983.1"/>
    <property type="molecule type" value="Genomic_DNA"/>
</dbReference>
<reference evidence="6" key="1">
    <citation type="submission" date="2015-10" db="EMBL/GenBank/DDBJ databases">
        <title>Extensive mobilome-driven genome diversification in gut-associated Bacteroides vulgatus mpk.</title>
        <authorList>
            <person name="Beier S."/>
            <person name="Lange A."/>
            <person name="Huson D.H."/>
            <person name="Frick J.-S."/>
            <person name="Autenrieth I.B."/>
        </authorList>
    </citation>
    <scope>NUCLEOTIDE SEQUENCE [LARGE SCALE GENOMIC DNA]</scope>
    <source>
        <strain evidence="6">mpk</strain>
    </source>
</reference>
<accession>A0A0P0L0T8</accession>
<dbReference type="GO" id="GO:0006310">
    <property type="term" value="P:DNA recombination"/>
    <property type="evidence" value="ECO:0007669"/>
    <property type="project" value="UniProtKB-KW"/>
</dbReference>
<dbReference type="PROSITE" id="PS51898">
    <property type="entry name" value="TYR_RECOMBINASE"/>
    <property type="match status" value="1"/>
</dbReference>
<comment type="similarity">
    <text evidence="1">Belongs to the 'phage' integrase family.</text>
</comment>
<dbReference type="GO" id="GO:0015074">
    <property type="term" value="P:DNA integration"/>
    <property type="evidence" value="ECO:0007669"/>
    <property type="project" value="InterPro"/>
</dbReference>
<dbReference type="InterPro" id="IPR002104">
    <property type="entry name" value="Integrase_catalytic"/>
</dbReference>
<evidence type="ECO:0000259" key="4">
    <source>
        <dbReference type="PROSITE" id="PS51898"/>
    </source>
</evidence>
<evidence type="ECO:0000256" key="3">
    <source>
        <dbReference type="ARBA" id="ARBA00023172"/>
    </source>
</evidence>
<dbReference type="SUPFAM" id="SSF56349">
    <property type="entry name" value="DNA breaking-rejoining enzymes"/>
    <property type="match status" value="1"/>
</dbReference>
<sequence length="432" mass="49781">MKTKRSTFKVLFYVKRTAVRVSDGKAPVMARITIDGDIATFSAKLFVTPSLWNAEAGKVSGKSVEALEINPQLEEIKARINNHYYQILRVDDFVTSEKVRNAFLGIGVMENCILKDFQTMNKEFGEMVEKKLRAKSTYNKYLTVYKHLEAFMWEKRKRTDMAYKELTKDFIDDFDSYLRNEKGLSANTLWIYTMPILSLTDKAWRRGIIRTDPFSEYSLEMQETDRGYLTEEELKLIANTVFVDKQTNLVRDMFLFGCFTGLSYIDIKTLTYNKIQRMDFDGEEWIITRRTKTKVSSNVPLMEIAKELIERYKGLAEDDFVFPMPGNGTCNNYLKKIAAICKINKEITFHLARHTFATTVYLCNGGTIEALSKILGHKHISTTQIYAEVTNKMVSSDFRSISGNLAAMQKKVLDRKQKKVSKQQAVAMRETA</sequence>
<dbReference type="InterPro" id="IPR013762">
    <property type="entry name" value="Integrase-like_cat_sf"/>
</dbReference>
<dbReference type="InterPro" id="IPR011010">
    <property type="entry name" value="DNA_brk_join_enz"/>
</dbReference>
<dbReference type="PANTHER" id="PTHR30349:SF64">
    <property type="entry name" value="PROPHAGE INTEGRASE INTD-RELATED"/>
    <property type="match status" value="1"/>
</dbReference>
<dbReference type="PANTHER" id="PTHR30349">
    <property type="entry name" value="PHAGE INTEGRASE-RELATED"/>
    <property type="match status" value="1"/>
</dbReference>
<dbReference type="Proteomes" id="UP000061587">
    <property type="component" value="Chromosome"/>
</dbReference>
<protein>
    <submittedName>
        <fullName evidence="5">Integrase</fullName>
    </submittedName>
</protein>
<evidence type="ECO:0000313" key="5">
    <source>
        <dbReference type="EMBL" id="ALK82983.1"/>
    </source>
</evidence>
<dbReference type="InterPro" id="IPR035386">
    <property type="entry name" value="Arm-DNA-bind_5"/>
</dbReference>
<gene>
    <name evidence="5" type="ORF">BvMPK_0344</name>
</gene>
<organism evidence="5 6">
    <name type="scientific">Phocaeicola vulgatus</name>
    <name type="common">Bacteroides vulgatus</name>
    <dbReference type="NCBI Taxonomy" id="821"/>
    <lineage>
        <taxon>Bacteria</taxon>
        <taxon>Pseudomonadati</taxon>
        <taxon>Bacteroidota</taxon>
        <taxon>Bacteroidia</taxon>
        <taxon>Bacteroidales</taxon>
        <taxon>Bacteroidaceae</taxon>
        <taxon>Phocaeicola</taxon>
    </lineage>
</organism>
<proteinExistence type="inferred from homology"/>
<dbReference type="Gene3D" id="1.10.150.130">
    <property type="match status" value="1"/>
</dbReference>
<dbReference type="InterPro" id="IPR050090">
    <property type="entry name" value="Tyrosine_recombinase_XerCD"/>
</dbReference>
<dbReference type="GO" id="GO:0003677">
    <property type="term" value="F:DNA binding"/>
    <property type="evidence" value="ECO:0007669"/>
    <property type="project" value="UniProtKB-KW"/>
</dbReference>
<evidence type="ECO:0000256" key="1">
    <source>
        <dbReference type="ARBA" id="ARBA00008857"/>
    </source>
</evidence>
<evidence type="ECO:0000313" key="6">
    <source>
        <dbReference type="Proteomes" id="UP000061587"/>
    </source>
</evidence>
<feature type="domain" description="Tyr recombinase" evidence="4">
    <location>
        <begin position="224"/>
        <end position="399"/>
    </location>
</feature>
<keyword evidence="3" id="KW-0233">DNA recombination</keyword>
<dbReference type="Pfam" id="PF17293">
    <property type="entry name" value="Arm-DNA-bind_5"/>
    <property type="match status" value="1"/>
</dbReference>
<dbReference type="PATRIC" id="fig|821.40.peg.415"/>
<keyword evidence="2" id="KW-0238">DNA-binding</keyword>
<name>A0A0P0L0T8_PHOVU</name>
<dbReference type="CDD" id="cd01185">
    <property type="entry name" value="INTN1_C_like"/>
    <property type="match status" value="1"/>
</dbReference>
<dbReference type="Pfam" id="PF13102">
    <property type="entry name" value="Phage_int_SAM_5"/>
    <property type="match status" value="1"/>
</dbReference>
<reference evidence="5 6" key="2">
    <citation type="journal article" date="2016" name="Genome Biol. Evol.">
        <title>Extensive mobilome-driven genome diversification in mouse gut-associated Bacteroides vulgatus mpk.</title>
        <authorList>
            <person name="Lange A."/>
            <person name="Beier S."/>
            <person name="Steimle A."/>
            <person name="Autenrieth I.B."/>
            <person name="Huson D.H."/>
            <person name="Frick J.S."/>
        </authorList>
    </citation>
    <scope>NUCLEOTIDE SEQUENCE [LARGE SCALE GENOMIC DNA]</scope>
    <source>
        <strain evidence="6">mpk</strain>
    </source>
</reference>
<evidence type="ECO:0000256" key="2">
    <source>
        <dbReference type="ARBA" id="ARBA00023125"/>
    </source>
</evidence>
<dbReference type="Gene3D" id="1.10.443.10">
    <property type="entry name" value="Intergrase catalytic core"/>
    <property type="match status" value="1"/>
</dbReference>
<dbReference type="InterPro" id="IPR010998">
    <property type="entry name" value="Integrase_recombinase_N"/>
</dbReference>
<dbReference type="InterPro" id="IPR025269">
    <property type="entry name" value="SAM-like_dom"/>
</dbReference>
<dbReference type="Pfam" id="PF00589">
    <property type="entry name" value="Phage_integrase"/>
    <property type="match status" value="1"/>
</dbReference>
<dbReference type="AlphaFoldDB" id="A0A0P0L0T8"/>